<proteinExistence type="predicted"/>
<dbReference type="OrthoDB" id="924765at2759"/>
<dbReference type="AlphaFoldDB" id="A0A9N7RJ85"/>
<accession>A0A9N7RJ85</accession>
<organism evidence="1 2">
    <name type="scientific">Striga hermonthica</name>
    <name type="common">Purple witchweed</name>
    <name type="synonym">Buchnera hermonthica</name>
    <dbReference type="NCBI Taxonomy" id="68872"/>
    <lineage>
        <taxon>Eukaryota</taxon>
        <taxon>Viridiplantae</taxon>
        <taxon>Streptophyta</taxon>
        <taxon>Embryophyta</taxon>
        <taxon>Tracheophyta</taxon>
        <taxon>Spermatophyta</taxon>
        <taxon>Magnoliopsida</taxon>
        <taxon>eudicotyledons</taxon>
        <taxon>Gunneridae</taxon>
        <taxon>Pentapetalae</taxon>
        <taxon>asterids</taxon>
        <taxon>lamiids</taxon>
        <taxon>Lamiales</taxon>
        <taxon>Orobanchaceae</taxon>
        <taxon>Buchnereae</taxon>
        <taxon>Striga</taxon>
    </lineage>
</organism>
<protein>
    <submittedName>
        <fullName evidence="1">Uncharacterized protein</fullName>
    </submittedName>
</protein>
<dbReference type="Proteomes" id="UP001153555">
    <property type="component" value="Unassembled WGS sequence"/>
</dbReference>
<name>A0A9N7RJ85_STRHE</name>
<evidence type="ECO:0000313" key="1">
    <source>
        <dbReference type="EMBL" id="CAA0832029.1"/>
    </source>
</evidence>
<comment type="caution">
    <text evidence="1">The sequence shown here is derived from an EMBL/GenBank/DDBJ whole genome shotgun (WGS) entry which is preliminary data.</text>
</comment>
<reference evidence="1" key="1">
    <citation type="submission" date="2019-12" db="EMBL/GenBank/DDBJ databases">
        <authorList>
            <person name="Scholes J."/>
        </authorList>
    </citation>
    <scope>NUCLEOTIDE SEQUENCE</scope>
</reference>
<dbReference type="EMBL" id="CACSLK010027833">
    <property type="protein sequence ID" value="CAA0832029.1"/>
    <property type="molecule type" value="Genomic_DNA"/>
</dbReference>
<keyword evidence="2" id="KW-1185">Reference proteome</keyword>
<gene>
    <name evidence="1" type="ORF">SHERM_27336</name>
</gene>
<evidence type="ECO:0000313" key="2">
    <source>
        <dbReference type="Proteomes" id="UP001153555"/>
    </source>
</evidence>
<sequence length="316" mass="34589">MSSARSPPPPLPPPPLTPKRIRLDQSWSSSVYPFRTKVCLAFRCSGYDKPEKYFIEILDLDLLKDKDADIISAGAGEEFKPIKPTFCLFRECFLADTSCVVGSTLFLFDGISGGVYSRSQAHRSSVAAVNLPQYTDDDFTVDLKPPALKIAPHVLHPKCFPKAIPTSDGKILVFSRLIELDHNAVNVDFELFDPITCRSCRELPQLGLNAKSGSTPMILNVAYVVGLSFSIRLLGLDIGLLPPLTMLQPDAPVQIYGESATLELWFCGAAPPLFLDGICGDVLLWGVVVDFRRGRVRWCCGKGLGAAPASLGFWPE</sequence>